<accession>A0A9D1PWE6</accession>
<dbReference type="Proteomes" id="UP000886752">
    <property type="component" value="Unassembled WGS sequence"/>
</dbReference>
<comment type="caution">
    <text evidence="1">The sequence shown here is derived from an EMBL/GenBank/DDBJ whole genome shotgun (WGS) entry which is preliminary data.</text>
</comment>
<reference evidence="1" key="2">
    <citation type="submission" date="2021-04" db="EMBL/GenBank/DDBJ databases">
        <authorList>
            <person name="Gilroy R."/>
        </authorList>
    </citation>
    <scope>NUCLEOTIDE SEQUENCE</scope>
    <source>
        <strain evidence="1">ChiHecec2B26-446</strain>
    </source>
</reference>
<proteinExistence type="predicted"/>
<sequence length="69" mass="7858">MVTTPSTKVRDAAKFILEERAEKPSRSLHELLDEAGMRFNLTPLDSEALTRILADDRKTCLDQNEDEPK</sequence>
<organism evidence="1 2">
    <name type="scientific">Candidatus Desulfovibrio intestinipullorum</name>
    <dbReference type="NCBI Taxonomy" id="2838536"/>
    <lineage>
        <taxon>Bacteria</taxon>
        <taxon>Pseudomonadati</taxon>
        <taxon>Thermodesulfobacteriota</taxon>
        <taxon>Desulfovibrionia</taxon>
        <taxon>Desulfovibrionales</taxon>
        <taxon>Desulfovibrionaceae</taxon>
        <taxon>Desulfovibrio</taxon>
    </lineage>
</organism>
<name>A0A9D1PWE6_9BACT</name>
<gene>
    <name evidence="1" type="ORF">H9894_01475</name>
</gene>
<evidence type="ECO:0000313" key="2">
    <source>
        <dbReference type="Proteomes" id="UP000886752"/>
    </source>
</evidence>
<evidence type="ECO:0000313" key="1">
    <source>
        <dbReference type="EMBL" id="HIV99851.1"/>
    </source>
</evidence>
<dbReference type="EMBL" id="DXHV01000017">
    <property type="protein sequence ID" value="HIV99851.1"/>
    <property type="molecule type" value="Genomic_DNA"/>
</dbReference>
<reference evidence="1" key="1">
    <citation type="journal article" date="2021" name="PeerJ">
        <title>Extensive microbial diversity within the chicken gut microbiome revealed by metagenomics and culture.</title>
        <authorList>
            <person name="Gilroy R."/>
            <person name="Ravi A."/>
            <person name="Getino M."/>
            <person name="Pursley I."/>
            <person name="Horton D.L."/>
            <person name="Alikhan N.F."/>
            <person name="Baker D."/>
            <person name="Gharbi K."/>
            <person name="Hall N."/>
            <person name="Watson M."/>
            <person name="Adriaenssens E.M."/>
            <person name="Foster-Nyarko E."/>
            <person name="Jarju S."/>
            <person name="Secka A."/>
            <person name="Antonio M."/>
            <person name="Oren A."/>
            <person name="Chaudhuri R.R."/>
            <person name="La Ragione R."/>
            <person name="Hildebrand F."/>
            <person name="Pallen M.J."/>
        </authorList>
    </citation>
    <scope>NUCLEOTIDE SEQUENCE</scope>
    <source>
        <strain evidence="1">ChiHecec2B26-446</strain>
    </source>
</reference>
<dbReference type="AlphaFoldDB" id="A0A9D1PWE6"/>
<protein>
    <submittedName>
        <fullName evidence="1">Uncharacterized protein</fullName>
    </submittedName>
</protein>